<dbReference type="InterPro" id="IPR056303">
    <property type="entry name" value="AMIN-like"/>
</dbReference>
<dbReference type="RefSeq" id="WP_311559481.1">
    <property type="nucleotide sequence ID" value="NZ_JAVREJ010000024.1"/>
</dbReference>
<evidence type="ECO:0000259" key="2">
    <source>
        <dbReference type="Pfam" id="PF24837"/>
    </source>
</evidence>
<organism evidence="3 4">
    <name type="scientific">Pseudonocardia charpentierae</name>
    <dbReference type="NCBI Taxonomy" id="3075545"/>
    <lineage>
        <taxon>Bacteria</taxon>
        <taxon>Bacillati</taxon>
        <taxon>Actinomycetota</taxon>
        <taxon>Actinomycetes</taxon>
        <taxon>Pseudonocardiales</taxon>
        <taxon>Pseudonocardiaceae</taxon>
        <taxon>Pseudonocardia</taxon>
    </lineage>
</organism>
<reference evidence="4" key="1">
    <citation type="submission" date="2023-07" db="EMBL/GenBank/DDBJ databases">
        <title>30 novel species of actinomycetes from the DSMZ collection.</title>
        <authorList>
            <person name="Nouioui I."/>
        </authorList>
    </citation>
    <scope>NUCLEOTIDE SEQUENCE [LARGE SCALE GENOMIC DNA]</scope>
    <source>
        <strain evidence="4">DSM 45834</strain>
    </source>
</reference>
<comment type="caution">
    <text evidence="3">The sequence shown here is derived from an EMBL/GenBank/DDBJ whole genome shotgun (WGS) entry which is preliminary data.</text>
</comment>
<keyword evidence="1" id="KW-0732">Signal</keyword>
<evidence type="ECO:0000256" key="1">
    <source>
        <dbReference type="SAM" id="SignalP"/>
    </source>
</evidence>
<keyword evidence="4" id="KW-1185">Reference proteome</keyword>
<feature type="domain" description="AMIN-like" evidence="2">
    <location>
        <begin position="49"/>
        <end position="77"/>
    </location>
</feature>
<evidence type="ECO:0000313" key="4">
    <source>
        <dbReference type="Proteomes" id="UP001183202"/>
    </source>
</evidence>
<gene>
    <name evidence="3" type="ORF">RM445_25985</name>
</gene>
<protein>
    <recommendedName>
        <fullName evidence="2">AMIN-like domain-containing protein</fullName>
    </recommendedName>
</protein>
<feature type="chain" id="PRO_5045803741" description="AMIN-like domain-containing protein" evidence="1">
    <location>
        <begin position="28"/>
        <end position="77"/>
    </location>
</feature>
<accession>A0ABU2NG80</accession>
<dbReference type="EMBL" id="JAVREJ010000024">
    <property type="protein sequence ID" value="MDT0352970.1"/>
    <property type="molecule type" value="Genomic_DNA"/>
</dbReference>
<sequence length="77" mass="8102">MRSVARTFILTASTLLAVVLLAAPASATVCSTPFGSLPRDDPAMGTGEVDTVRAGRHECFDRLVVDIDGPPVGYNVR</sequence>
<dbReference type="Pfam" id="PF24837">
    <property type="entry name" value="AMIN-like"/>
    <property type="match status" value="1"/>
</dbReference>
<dbReference type="Proteomes" id="UP001183202">
    <property type="component" value="Unassembled WGS sequence"/>
</dbReference>
<feature type="signal peptide" evidence="1">
    <location>
        <begin position="1"/>
        <end position="27"/>
    </location>
</feature>
<evidence type="ECO:0000313" key="3">
    <source>
        <dbReference type="EMBL" id="MDT0352970.1"/>
    </source>
</evidence>
<name>A0ABU2NG80_9PSEU</name>
<proteinExistence type="predicted"/>